<dbReference type="SUPFAM" id="SSF52540">
    <property type="entry name" value="P-loop containing nucleoside triphosphate hydrolases"/>
    <property type="match status" value="1"/>
</dbReference>
<name>A0A0F3IU08_9PROT</name>
<comment type="caution">
    <text evidence="1">The sequence shown here is derived from an EMBL/GenBank/DDBJ whole genome shotgun (WGS) entry which is preliminary data.</text>
</comment>
<reference evidence="1 2" key="1">
    <citation type="submission" date="2015-03" db="EMBL/GenBank/DDBJ databases">
        <title>Draft genome sequence of Elstera litoralis.</title>
        <authorList>
            <person name="Rahalkar M.C."/>
            <person name="Dhakephalkar P.K."/>
            <person name="Pore S.D."/>
            <person name="Arora P."/>
            <person name="Kapse N.G."/>
            <person name="Pandit P.S."/>
        </authorList>
    </citation>
    <scope>NUCLEOTIDE SEQUENCE [LARGE SCALE GENOMIC DNA]</scope>
    <source>
        <strain evidence="1 2">Dia-1</strain>
    </source>
</reference>
<dbReference type="InterPro" id="IPR050678">
    <property type="entry name" value="DNA_Partitioning_ATPase"/>
</dbReference>
<dbReference type="InterPro" id="IPR015223">
    <property type="entry name" value="MipZ"/>
</dbReference>
<dbReference type="Proteomes" id="UP000033774">
    <property type="component" value="Unassembled WGS sequence"/>
</dbReference>
<protein>
    <submittedName>
        <fullName evidence="1">ATPase</fullName>
    </submittedName>
</protein>
<dbReference type="Gene3D" id="3.40.50.300">
    <property type="entry name" value="P-loop containing nucleotide triphosphate hydrolases"/>
    <property type="match status" value="1"/>
</dbReference>
<gene>
    <name evidence="1" type="ORF">VZ95_06330</name>
</gene>
<dbReference type="CDD" id="cd02042">
    <property type="entry name" value="ParAB_family"/>
    <property type="match status" value="1"/>
</dbReference>
<dbReference type="AlphaFoldDB" id="A0A0F3IU08"/>
<accession>A0A0F3IU08</accession>
<dbReference type="PATRIC" id="fig|552518.3.peg.346"/>
<dbReference type="PANTHER" id="PTHR13696">
    <property type="entry name" value="P-LOOP CONTAINING NUCLEOSIDE TRIPHOSPHATE HYDROLASE"/>
    <property type="match status" value="1"/>
</dbReference>
<dbReference type="InterPro" id="IPR027417">
    <property type="entry name" value="P-loop_NTPase"/>
</dbReference>
<keyword evidence="2" id="KW-1185">Reference proteome</keyword>
<organism evidence="1 2">
    <name type="scientific">Elstera litoralis</name>
    <dbReference type="NCBI Taxonomy" id="552518"/>
    <lineage>
        <taxon>Bacteria</taxon>
        <taxon>Pseudomonadati</taxon>
        <taxon>Pseudomonadota</taxon>
        <taxon>Alphaproteobacteria</taxon>
        <taxon>Rhodospirillales</taxon>
        <taxon>Rhodospirillaceae</taxon>
        <taxon>Elstera</taxon>
    </lineage>
</organism>
<dbReference type="RefSeq" id="WP_045775106.1">
    <property type="nucleotide sequence ID" value="NZ_LAJY01000128.1"/>
</dbReference>
<evidence type="ECO:0000313" key="2">
    <source>
        <dbReference type="Proteomes" id="UP000033774"/>
    </source>
</evidence>
<dbReference type="PANTHER" id="PTHR13696:SF96">
    <property type="entry name" value="COBQ_COBB_MIND_PARA NUCLEOTIDE BINDING DOMAIN-CONTAINING PROTEIN"/>
    <property type="match status" value="1"/>
</dbReference>
<sequence>MAHIIVLGNEKGGSGKSTTAMHLIIGLLREGLSVASLDLDARQGTLTRYFQNRTAFRAMTGAPIPIPEHAALLPAEAEKFDEVVEGLWRRHQVLVIDCPGADTPLSRKAHVIADTLVTPLNDSFIDFDVIGHVDPETLAVIRPSTYAEMVWEQRKRRAMGRLPPLDWIVMRNRLAHVDARNKQLVAQALEALAGRVGFRIAPGFSERVIFRELFLKGLTLLDLRDEGVNAQVSMSHVAARQEVRALLASLNLPLLPSVAPDEITKA</sequence>
<dbReference type="EMBL" id="LAJY01000128">
    <property type="protein sequence ID" value="KJV10230.1"/>
    <property type="molecule type" value="Genomic_DNA"/>
</dbReference>
<dbReference type="OrthoDB" id="13869at2"/>
<dbReference type="Pfam" id="PF09140">
    <property type="entry name" value="MipZ"/>
    <property type="match status" value="1"/>
</dbReference>
<evidence type="ECO:0000313" key="1">
    <source>
        <dbReference type="EMBL" id="KJV10230.1"/>
    </source>
</evidence>
<proteinExistence type="predicted"/>